<evidence type="ECO:0000256" key="1">
    <source>
        <dbReference type="ARBA" id="ARBA00010688"/>
    </source>
</evidence>
<keyword evidence="9" id="KW-1185">Reference proteome</keyword>
<dbReference type="EMBL" id="BONG01000034">
    <property type="protein sequence ID" value="GIF91629.1"/>
    <property type="molecule type" value="Genomic_DNA"/>
</dbReference>
<dbReference type="GO" id="GO:0016052">
    <property type="term" value="P:carbohydrate catabolic process"/>
    <property type="evidence" value="ECO:0007669"/>
    <property type="project" value="UniProtKB-ARBA"/>
</dbReference>
<dbReference type="PANTHER" id="PTHR46566:SF5">
    <property type="entry name" value="1-PHOSPHOFRUCTOKINASE"/>
    <property type="match status" value="1"/>
</dbReference>
<dbReference type="PROSITE" id="PS00584">
    <property type="entry name" value="PFKB_KINASES_2"/>
    <property type="match status" value="1"/>
</dbReference>
<dbReference type="InterPro" id="IPR002173">
    <property type="entry name" value="Carboh/pur_kinase_PfkB_CS"/>
</dbReference>
<dbReference type="NCBIfam" id="TIGR03168">
    <property type="entry name" value="1-PFK"/>
    <property type="match status" value="1"/>
</dbReference>
<dbReference type="Pfam" id="PF00294">
    <property type="entry name" value="PfkB"/>
    <property type="match status" value="1"/>
</dbReference>
<keyword evidence="5" id="KW-0067">ATP-binding</keyword>
<dbReference type="Gene3D" id="3.40.1190.20">
    <property type="match status" value="1"/>
</dbReference>
<dbReference type="RefSeq" id="WP_191840367.1">
    <property type="nucleotide sequence ID" value="NZ_BAAALB010000022.1"/>
</dbReference>
<dbReference type="Proteomes" id="UP000619293">
    <property type="component" value="Unassembled WGS sequence"/>
</dbReference>
<feature type="domain" description="Carbohydrate kinase PfkB" evidence="7">
    <location>
        <begin position="14"/>
        <end position="289"/>
    </location>
</feature>
<keyword evidence="3" id="KW-0547">Nucleotide-binding</keyword>
<accession>A0A8J3KAL9</accession>
<comment type="caution">
    <text evidence="8">The sequence shown here is derived from an EMBL/GenBank/DDBJ whole genome shotgun (WGS) entry which is preliminary data.</text>
</comment>
<evidence type="ECO:0000259" key="7">
    <source>
        <dbReference type="Pfam" id="PF00294"/>
    </source>
</evidence>
<reference evidence="8 9" key="1">
    <citation type="submission" date="2021-01" db="EMBL/GenBank/DDBJ databases">
        <title>Whole genome shotgun sequence of Catellatospora chokoriensis NBRC 107358.</title>
        <authorList>
            <person name="Komaki H."/>
            <person name="Tamura T."/>
        </authorList>
    </citation>
    <scope>NUCLEOTIDE SEQUENCE [LARGE SCALE GENOMIC DNA]</scope>
    <source>
        <strain evidence="8 9">NBRC 107358</strain>
    </source>
</reference>
<protein>
    <submittedName>
        <fullName evidence="8">Sugar kinase</fullName>
    </submittedName>
</protein>
<dbReference type="PIRSF" id="PIRSF000535">
    <property type="entry name" value="1PFK/6PFK/LacC"/>
    <property type="match status" value="1"/>
</dbReference>
<gene>
    <name evidence="8" type="ORF">Cch02nite_50730</name>
</gene>
<sequence length="307" mass="30970">MILTVTPNAALDVTYQVDALTPYATHRVAAVAERAGGKGVNVARVLHGLGTPVLATGLAGGPTGQRLRELLVADDVAEAFLPVTGDARRTVVVADRADATGFWEPGPTVSAAEWSAFTAHFAALLAGVKVVVLSGSLPPGVPATAYAELLALAHAAGAATILDADGDPLRQGLRVQPDLVKPNASELHALTGIRVDGPDAARTAVAALRELGAGDVVASLGGGGLVAVSAQGVWRARLAEPLTGNPTGAGDACVAALARGLLAGQPWPERLRDAVALSAAAVLSPVAGTVDPDVYQRLRTEVIVDAC</sequence>
<evidence type="ECO:0000256" key="4">
    <source>
        <dbReference type="ARBA" id="ARBA00022777"/>
    </source>
</evidence>
<keyword evidence="2 6" id="KW-0808">Transferase</keyword>
<evidence type="ECO:0000256" key="2">
    <source>
        <dbReference type="ARBA" id="ARBA00022679"/>
    </source>
</evidence>
<dbReference type="InterPro" id="IPR011611">
    <property type="entry name" value="PfkB_dom"/>
</dbReference>
<dbReference type="SUPFAM" id="SSF53613">
    <property type="entry name" value="Ribokinase-like"/>
    <property type="match status" value="1"/>
</dbReference>
<evidence type="ECO:0000256" key="5">
    <source>
        <dbReference type="ARBA" id="ARBA00022840"/>
    </source>
</evidence>
<dbReference type="GO" id="GO:0005829">
    <property type="term" value="C:cytosol"/>
    <property type="evidence" value="ECO:0007669"/>
    <property type="project" value="TreeGrafter"/>
</dbReference>
<proteinExistence type="inferred from homology"/>
<dbReference type="GO" id="GO:0005524">
    <property type="term" value="F:ATP binding"/>
    <property type="evidence" value="ECO:0007669"/>
    <property type="project" value="UniProtKB-KW"/>
</dbReference>
<name>A0A8J3KAL9_9ACTN</name>
<evidence type="ECO:0000313" key="9">
    <source>
        <dbReference type="Proteomes" id="UP000619293"/>
    </source>
</evidence>
<dbReference type="GO" id="GO:0008443">
    <property type="term" value="F:phosphofructokinase activity"/>
    <property type="evidence" value="ECO:0007669"/>
    <property type="project" value="TreeGrafter"/>
</dbReference>
<evidence type="ECO:0000256" key="3">
    <source>
        <dbReference type="ARBA" id="ARBA00022741"/>
    </source>
</evidence>
<evidence type="ECO:0000256" key="6">
    <source>
        <dbReference type="PIRNR" id="PIRNR000535"/>
    </source>
</evidence>
<dbReference type="CDD" id="cd01164">
    <property type="entry name" value="FruK_PfkB_like"/>
    <property type="match status" value="1"/>
</dbReference>
<dbReference type="FunFam" id="3.40.1190.20:FF:000001">
    <property type="entry name" value="Phosphofructokinase"/>
    <property type="match status" value="1"/>
</dbReference>
<keyword evidence="4 8" id="KW-0418">Kinase</keyword>
<dbReference type="InterPro" id="IPR029056">
    <property type="entry name" value="Ribokinase-like"/>
</dbReference>
<evidence type="ECO:0000313" key="8">
    <source>
        <dbReference type="EMBL" id="GIF91629.1"/>
    </source>
</evidence>
<dbReference type="InterPro" id="IPR017583">
    <property type="entry name" value="Tagatose/fructose_Pkinase"/>
</dbReference>
<dbReference type="PANTHER" id="PTHR46566">
    <property type="entry name" value="1-PHOSPHOFRUCTOKINASE-RELATED"/>
    <property type="match status" value="1"/>
</dbReference>
<dbReference type="GO" id="GO:0044281">
    <property type="term" value="P:small molecule metabolic process"/>
    <property type="evidence" value="ECO:0007669"/>
    <property type="project" value="UniProtKB-ARBA"/>
</dbReference>
<dbReference type="AlphaFoldDB" id="A0A8J3KAL9"/>
<comment type="similarity">
    <text evidence="1">Belongs to the carbohydrate kinase PfkB family.</text>
</comment>
<organism evidence="8 9">
    <name type="scientific">Catellatospora chokoriensis</name>
    <dbReference type="NCBI Taxonomy" id="310353"/>
    <lineage>
        <taxon>Bacteria</taxon>
        <taxon>Bacillati</taxon>
        <taxon>Actinomycetota</taxon>
        <taxon>Actinomycetes</taxon>
        <taxon>Micromonosporales</taxon>
        <taxon>Micromonosporaceae</taxon>
        <taxon>Catellatospora</taxon>
    </lineage>
</organism>